<keyword evidence="4" id="KW-0804">Transcription</keyword>
<dbReference type="InterPro" id="IPR007627">
    <property type="entry name" value="RNA_pol_sigma70_r2"/>
</dbReference>
<name>A0AAJ5X3M5_9CAUL</name>
<evidence type="ECO:0000259" key="6">
    <source>
        <dbReference type="Pfam" id="PF08281"/>
    </source>
</evidence>
<evidence type="ECO:0000259" key="5">
    <source>
        <dbReference type="Pfam" id="PF04542"/>
    </source>
</evidence>
<dbReference type="GO" id="GO:0006352">
    <property type="term" value="P:DNA-templated transcription initiation"/>
    <property type="evidence" value="ECO:0007669"/>
    <property type="project" value="InterPro"/>
</dbReference>
<dbReference type="InterPro" id="IPR036388">
    <property type="entry name" value="WH-like_DNA-bd_sf"/>
</dbReference>
<protein>
    <submittedName>
        <fullName evidence="7">Sigma-70 family RNA polymerase sigma factor</fullName>
    </submittedName>
</protein>
<dbReference type="InterPro" id="IPR014284">
    <property type="entry name" value="RNA_pol_sigma-70_dom"/>
</dbReference>
<evidence type="ECO:0000256" key="3">
    <source>
        <dbReference type="ARBA" id="ARBA00023082"/>
    </source>
</evidence>
<dbReference type="Gene3D" id="1.10.10.10">
    <property type="entry name" value="Winged helix-like DNA-binding domain superfamily/Winged helix DNA-binding domain"/>
    <property type="match status" value="1"/>
</dbReference>
<dbReference type="PANTHER" id="PTHR43133:SF63">
    <property type="entry name" value="RNA POLYMERASE SIGMA FACTOR FECI-RELATED"/>
    <property type="match status" value="1"/>
</dbReference>
<feature type="domain" description="RNA polymerase sigma-70 region 2" evidence="5">
    <location>
        <begin position="15"/>
        <end position="70"/>
    </location>
</feature>
<dbReference type="SUPFAM" id="SSF88659">
    <property type="entry name" value="Sigma3 and sigma4 domains of RNA polymerase sigma factors"/>
    <property type="match status" value="1"/>
</dbReference>
<sequence length="166" mass="18719">MVQDLDEAFRSSAAGLHAITRRVTGEEADLAQDACLRLVETATREPVAAPTHLLYRLARNLVIDRLRSRALATQVFRSNAASDHHPSPEADPERALLANDRLRRAMKVIEAMPERRRKAFLMHRIDGLSYLEIARAMGVSIKAVEKHISAAMLDLTRKMHAEEFDR</sequence>
<accession>A0AAJ5X3M5</accession>
<dbReference type="GO" id="GO:0003677">
    <property type="term" value="F:DNA binding"/>
    <property type="evidence" value="ECO:0007669"/>
    <property type="project" value="InterPro"/>
</dbReference>
<dbReference type="InterPro" id="IPR013324">
    <property type="entry name" value="RNA_pol_sigma_r3/r4-like"/>
</dbReference>
<dbReference type="PANTHER" id="PTHR43133">
    <property type="entry name" value="RNA POLYMERASE ECF-TYPE SIGMA FACTO"/>
    <property type="match status" value="1"/>
</dbReference>
<dbReference type="Pfam" id="PF08281">
    <property type="entry name" value="Sigma70_r4_2"/>
    <property type="match status" value="1"/>
</dbReference>
<reference evidence="7" key="1">
    <citation type="submission" date="2023-03" db="EMBL/GenBank/DDBJ databases">
        <title>Andean soil-derived lignocellulolytic bacterial consortium as a source of novel taxa and putative plastic-active enzymes.</title>
        <authorList>
            <person name="Diaz-Garcia L."/>
            <person name="Chuvochina M."/>
            <person name="Feuerriegel G."/>
            <person name="Bunk B."/>
            <person name="Sproer C."/>
            <person name="Streit W.R."/>
            <person name="Rodriguez L.M."/>
            <person name="Overmann J."/>
            <person name="Jimenez D.J."/>
        </authorList>
    </citation>
    <scope>NUCLEOTIDE SEQUENCE</scope>
    <source>
        <strain evidence="7">MAG 833</strain>
    </source>
</reference>
<dbReference type="InterPro" id="IPR013249">
    <property type="entry name" value="RNA_pol_sigma70_r4_t2"/>
</dbReference>
<dbReference type="Pfam" id="PF04542">
    <property type="entry name" value="Sigma70_r2"/>
    <property type="match status" value="1"/>
</dbReference>
<dbReference type="InterPro" id="IPR039425">
    <property type="entry name" value="RNA_pol_sigma-70-like"/>
</dbReference>
<dbReference type="GO" id="GO:0016987">
    <property type="term" value="F:sigma factor activity"/>
    <property type="evidence" value="ECO:0007669"/>
    <property type="project" value="UniProtKB-KW"/>
</dbReference>
<feature type="domain" description="RNA polymerase sigma factor 70 region 4 type 2" evidence="6">
    <location>
        <begin position="104"/>
        <end position="154"/>
    </location>
</feature>
<evidence type="ECO:0000313" key="8">
    <source>
        <dbReference type="Proteomes" id="UP001213664"/>
    </source>
</evidence>
<comment type="similarity">
    <text evidence="1">Belongs to the sigma-70 factor family. ECF subfamily.</text>
</comment>
<evidence type="ECO:0000256" key="1">
    <source>
        <dbReference type="ARBA" id="ARBA00010641"/>
    </source>
</evidence>
<dbReference type="Proteomes" id="UP001213664">
    <property type="component" value="Chromosome"/>
</dbReference>
<dbReference type="AlphaFoldDB" id="A0AAJ5X3M5"/>
<gene>
    <name evidence="7" type="ORF">P0Y50_07105</name>
</gene>
<evidence type="ECO:0000256" key="2">
    <source>
        <dbReference type="ARBA" id="ARBA00023015"/>
    </source>
</evidence>
<dbReference type="NCBIfam" id="TIGR02937">
    <property type="entry name" value="sigma70-ECF"/>
    <property type="match status" value="1"/>
</dbReference>
<keyword evidence="3" id="KW-0731">Sigma factor</keyword>
<evidence type="ECO:0000313" key="7">
    <source>
        <dbReference type="EMBL" id="WEK41369.1"/>
    </source>
</evidence>
<dbReference type="SUPFAM" id="SSF88946">
    <property type="entry name" value="Sigma2 domain of RNA polymerase sigma factors"/>
    <property type="match status" value="1"/>
</dbReference>
<dbReference type="InterPro" id="IPR013325">
    <property type="entry name" value="RNA_pol_sigma_r2"/>
</dbReference>
<proteinExistence type="inferred from homology"/>
<organism evidence="7 8">
    <name type="scientific">Candidatus Brevundimonas colombiensis</name>
    <dbReference type="NCBI Taxonomy" id="3121376"/>
    <lineage>
        <taxon>Bacteria</taxon>
        <taxon>Pseudomonadati</taxon>
        <taxon>Pseudomonadota</taxon>
        <taxon>Alphaproteobacteria</taxon>
        <taxon>Caulobacterales</taxon>
        <taxon>Caulobacteraceae</taxon>
        <taxon>Brevundimonas</taxon>
    </lineage>
</organism>
<dbReference type="EMBL" id="CP119326">
    <property type="protein sequence ID" value="WEK41369.1"/>
    <property type="molecule type" value="Genomic_DNA"/>
</dbReference>
<dbReference type="Gene3D" id="1.10.1740.10">
    <property type="match status" value="1"/>
</dbReference>
<keyword evidence="2" id="KW-0805">Transcription regulation</keyword>
<evidence type="ECO:0000256" key="4">
    <source>
        <dbReference type="ARBA" id="ARBA00023163"/>
    </source>
</evidence>